<dbReference type="SUPFAM" id="SSF52058">
    <property type="entry name" value="L domain-like"/>
    <property type="match status" value="1"/>
</dbReference>
<feature type="domain" description="Protein kinase" evidence="19">
    <location>
        <begin position="429"/>
        <end position="685"/>
    </location>
</feature>
<dbReference type="PANTHER" id="PTHR48006">
    <property type="entry name" value="LEUCINE-RICH REPEAT-CONTAINING PROTEIN DDB_G0281931-RELATED"/>
    <property type="match status" value="1"/>
</dbReference>
<comment type="subcellular location">
    <subcellularLocation>
        <location evidence="1">Membrane</location>
        <topology evidence="1">Single-pass type I membrane protein</topology>
    </subcellularLocation>
</comment>
<evidence type="ECO:0000256" key="15">
    <source>
        <dbReference type="ARBA" id="ARBA00023170"/>
    </source>
</evidence>
<evidence type="ECO:0000256" key="5">
    <source>
        <dbReference type="ARBA" id="ARBA00022614"/>
    </source>
</evidence>
<dbReference type="Proteomes" id="UP000027138">
    <property type="component" value="Unassembled WGS sequence"/>
</dbReference>
<evidence type="ECO:0000256" key="10">
    <source>
        <dbReference type="ARBA" id="ARBA00022741"/>
    </source>
</evidence>
<keyword evidence="6" id="KW-0808">Transferase</keyword>
<keyword evidence="14" id="KW-0472">Membrane</keyword>
<keyword evidence="5" id="KW-0433">Leucine-rich repeat</keyword>
<evidence type="ECO:0000313" key="21">
    <source>
        <dbReference type="Proteomes" id="UP000027138"/>
    </source>
</evidence>
<dbReference type="GO" id="GO:0005524">
    <property type="term" value="F:ATP binding"/>
    <property type="evidence" value="ECO:0007669"/>
    <property type="project" value="UniProtKB-KW"/>
</dbReference>
<dbReference type="Pfam" id="PF11721">
    <property type="entry name" value="Malectin"/>
    <property type="match status" value="1"/>
</dbReference>
<evidence type="ECO:0000256" key="3">
    <source>
        <dbReference type="ARBA" id="ARBA00022527"/>
    </source>
</evidence>
<accession>A0A067JEF8</accession>
<evidence type="ECO:0000256" key="1">
    <source>
        <dbReference type="ARBA" id="ARBA00004479"/>
    </source>
</evidence>
<dbReference type="FunFam" id="1.10.510.10:FF:001023">
    <property type="entry name" value="Os07g0541700 protein"/>
    <property type="match status" value="1"/>
</dbReference>
<keyword evidence="8" id="KW-0732">Signal</keyword>
<keyword evidence="7" id="KW-0812">Transmembrane</keyword>
<keyword evidence="11" id="KW-0418">Kinase</keyword>
<dbReference type="InterPro" id="IPR011009">
    <property type="entry name" value="Kinase-like_dom_sf"/>
</dbReference>
<keyword evidence="15" id="KW-0675">Receptor</keyword>
<evidence type="ECO:0000256" key="6">
    <source>
        <dbReference type="ARBA" id="ARBA00022679"/>
    </source>
</evidence>
<keyword evidence="21" id="KW-1185">Reference proteome</keyword>
<evidence type="ECO:0000256" key="2">
    <source>
        <dbReference type="ARBA" id="ARBA00012513"/>
    </source>
</evidence>
<dbReference type="Pfam" id="PF00560">
    <property type="entry name" value="LRR_1"/>
    <property type="match status" value="1"/>
</dbReference>
<evidence type="ECO:0000259" key="19">
    <source>
        <dbReference type="PROSITE" id="PS50011"/>
    </source>
</evidence>
<dbReference type="SUPFAM" id="SSF56112">
    <property type="entry name" value="Protein kinase-like (PK-like)"/>
    <property type="match status" value="1"/>
</dbReference>
<comment type="catalytic activity">
    <reaction evidence="17">
        <text>L-threonyl-[protein] + ATP = O-phospho-L-threonyl-[protein] + ADP + H(+)</text>
        <dbReference type="Rhea" id="RHEA:46608"/>
        <dbReference type="Rhea" id="RHEA-COMP:11060"/>
        <dbReference type="Rhea" id="RHEA-COMP:11605"/>
        <dbReference type="ChEBI" id="CHEBI:15378"/>
        <dbReference type="ChEBI" id="CHEBI:30013"/>
        <dbReference type="ChEBI" id="CHEBI:30616"/>
        <dbReference type="ChEBI" id="CHEBI:61977"/>
        <dbReference type="ChEBI" id="CHEBI:456216"/>
        <dbReference type="EC" id="2.7.11.1"/>
    </reaction>
</comment>
<keyword evidence="16" id="KW-0325">Glycoprotein</keyword>
<evidence type="ECO:0000256" key="18">
    <source>
        <dbReference type="ARBA" id="ARBA00048679"/>
    </source>
</evidence>
<reference evidence="20 21" key="1">
    <citation type="journal article" date="2014" name="PLoS ONE">
        <title>Global Analysis of Gene Expression Profiles in Physic Nut (Jatropha curcas L.) Seedlings Exposed to Salt Stress.</title>
        <authorList>
            <person name="Zhang L."/>
            <person name="Zhang C."/>
            <person name="Wu P."/>
            <person name="Chen Y."/>
            <person name="Li M."/>
            <person name="Jiang H."/>
            <person name="Wu G."/>
        </authorList>
    </citation>
    <scope>NUCLEOTIDE SEQUENCE [LARGE SCALE GENOMIC DNA]</scope>
    <source>
        <strain evidence="21">cv. GZQX0401</strain>
        <tissue evidence="20">Young leaves</tissue>
    </source>
</reference>
<evidence type="ECO:0000256" key="11">
    <source>
        <dbReference type="ARBA" id="ARBA00022777"/>
    </source>
</evidence>
<dbReference type="FunFam" id="3.30.200.20:FF:000217">
    <property type="entry name" value="probable LRR receptor-like serine/threonine-protein kinase At1g53430"/>
    <property type="match status" value="1"/>
</dbReference>
<dbReference type="GO" id="GO:0016020">
    <property type="term" value="C:membrane"/>
    <property type="evidence" value="ECO:0007669"/>
    <property type="project" value="UniProtKB-SubCell"/>
</dbReference>
<dbReference type="Gene3D" id="3.30.200.20">
    <property type="entry name" value="Phosphorylase Kinase, domain 1"/>
    <property type="match status" value="1"/>
</dbReference>
<evidence type="ECO:0000256" key="12">
    <source>
        <dbReference type="ARBA" id="ARBA00022840"/>
    </source>
</evidence>
<keyword evidence="3" id="KW-0723">Serine/threonine-protein kinase</keyword>
<dbReference type="FunFam" id="3.80.10.10:FF:000383">
    <property type="entry name" value="Leucine-rich repeat receptor protein kinase EMS1"/>
    <property type="match status" value="1"/>
</dbReference>
<dbReference type="Pfam" id="PF07714">
    <property type="entry name" value="PK_Tyr_Ser-Thr"/>
    <property type="match status" value="1"/>
</dbReference>
<keyword evidence="10" id="KW-0547">Nucleotide-binding</keyword>
<gene>
    <name evidence="20" type="ORF">JCGZ_21624</name>
</gene>
<evidence type="ECO:0000256" key="13">
    <source>
        <dbReference type="ARBA" id="ARBA00022989"/>
    </source>
</evidence>
<dbReference type="AlphaFoldDB" id="A0A067JEF8"/>
<dbReference type="PANTHER" id="PTHR48006:SF56">
    <property type="entry name" value="PROTEIN KINASE DOMAIN-CONTAINING PROTEIN"/>
    <property type="match status" value="1"/>
</dbReference>
<dbReference type="InterPro" id="IPR001245">
    <property type="entry name" value="Ser-Thr/Tyr_kinase_cat_dom"/>
</dbReference>
<evidence type="ECO:0000256" key="8">
    <source>
        <dbReference type="ARBA" id="ARBA00022729"/>
    </source>
</evidence>
<name>A0A067JEF8_JATCU</name>
<keyword evidence="9" id="KW-0677">Repeat</keyword>
<keyword evidence="4" id="KW-0597">Phosphoprotein</keyword>
<keyword evidence="13" id="KW-1133">Transmembrane helix</keyword>
<protein>
    <recommendedName>
        <fullName evidence="2">non-specific serine/threonine protein kinase</fullName>
        <ecNumber evidence="2">2.7.11.1</ecNumber>
    </recommendedName>
</protein>
<comment type="catalytic activity">
    <reaction evidence="18">
        <text>L-seryl-[protein] + ATP = O-phospho-L-seryl-[protein] + ADP + H(+)</text>
        <dbReference type="Rhea" id="RHEA:17989"/>
        <dbReference type="Rhea" id="RHEA-COMP:9863"/>
        <dbReference type="Rhea" id="RHEA-COMP:11604"/>
        <dbReference type="ChEBI" id="CHEBI:15378"/>
        <dbReference type="ChEBI" id="CHEBI:29999"/>
        <dbReference type="ChEBI" id="CHEBI:30616"/>
        <dbReference type="ChEBI" id="CHEBI:83421"/>
        <dbReference type="ChEBI" id="CHEBI:456216"/>
        <dbReference type="EC" id="2.7.11.1"/>
    </reaction>
</comment>
<dbReference type="Gene3D" id="2.60.120.430">
    <property type="entry name" value="Galactose-binding lectin"/>
    <property type="match status" value="1"/>
</dbReference>
<dbReference type="InterPro" id="IPR008271">
    <property type="entry name" value="Ser/Thr_kinase_AS"/>
</dbReference>
<dbReference type="InterPro" id="IPR021720">
    <property type="entry name" value="Malectin_dom"/>
</dbReference>
<keyword evidence="12" id="KW-0067">ATP-binding</keyword>
<dbReference type="PROSITE" id="PS50011">
    <property type="entry name" value="PROTEIN_KINASE_DOM"/>
    <property type="match status" value="1"/>
</dbReference>
<dbReference type="Gene3D" id="1.10.510.10">
    <property type="entry name" value="Transferase(Phosphotransferase) domain 1"/>
    <property type="match status" value="2"/>
</dbReference>
<dbReference type="GO" id="GO:0004674">
    <property type="term" value="F:protein serine/threonine kinase activity"/>
    <property type="evidence" value="ECO:0007669"/>
    <property type="project" value="UniProtKB-KW"/>
</dbReference>
<dbReference type="InterPro" id="IPR001611">
    <property type="entry name" value="Leu-rich_rpt"/>
</dbReference>
<evidence type="ECO:0000256" key="17">
    <source>
        <dbReference type="ARBA" id="ARBA00047899"/>
    </source>
</evidence>
<dbReference type="PROSITE" id="PS00108">
    <property type="entry name" value="PROTEIN_KINASE_ST"/>
    <property type="match status" value="1"/>
</dbReference>
<proteinExistence type="predicted"/>
<dbReference type="OrthoDB" id="1867350at2759"/>
<dbReference type="InterPro" id="IPR032675">
    <property type="entry name" value="LRR_dom_sf"/>
</dbReference>
<evidence type="ECO:0000256" key="14">
    <source>
        <dbReference type="ARBA" id="ARBA00023136"/>
    </source>
</evidence>
<evidence type="ECO:0000256" key="9">
    <source>
        <dbReference type="ARBA" id="ARBA00022737"/>
    </source>
</evidence>
<dbReference type="InterPro" id="IPR000719">
    <property type="entry name" value="Prot_kinase_dom"/>
</dbReference>
<evidence type="ECO:0000256" key="4">
    <source>
        <dbReference type="ARBA" id="ARBA00022553"/>
    </source>
</evidence>
<sequence>MLERPLSNNLDQQILRGILLAIVNFRTTPATLLPCSDFAYNYMNGSIPREWASMQLKSISLLANRSSVNIPSYLENFNSLIYLNLELNQFSGTVPQELAKMVNLKSLILSSNKLIGSLPAELAELRNLTNFRINDNSLNGSIPHFIQNWRNLKRLRIGDINATNQAFPDLCSIKGLTRLVLRSCNVSGEIPPYIWQMNRMRILERSFLQQLDKEKAHQPACQRKDLSLNLFRSSSMGNDMREFLHFLFMFLVEEGVPPLRTRLSPISLTYYRRCLKNENHTVSLHFAEIQFTNGNTYNSLGNRIFDIFIENDRVERDFNIEVEANGVAKPIVKKYNATVTNNILEIRFFWAGKGTTRIPLSGVYGPLISAISVDPKFDIPSEGGDTKVAPIVIGVIGSCLILLALDLEGVESQTVSFTLKLIKAATKNFDPSNKIGEGGFGPVYKGLLADGTVIAVKQLSSKSSQGNREFLNEIGMISCLQHPNLVKLLGCCMQGNQLLLVYEYMENNCLAHALLGPENCQMKLDWQTRQRICVGIARGLYFLHEESRLKIVHRDIKATNVLLDKNLNPKISDFGLAKLDTEENKHISTRIAGTIFGIVALEIVSGKHNRSYGPDNDFACLLDWACHLQQNGNLIELVDEKLGSDFKKVEAERMIKVALLCTNGSPSLRPGMSEVVNRLEGATAITDVISEASSYNEDLRFKAIRENRKQIIESSSGNHNQDFSSASGYDLYDIKARKDNKQTDS</sequence>
<organism evidence="20 21">
    <name type="scientific">Jatropha curcas</name>
    <name type="common">Barbados nut</name>
    <dbReference type="NCBI Taxonomy" id="180498"/>
    <lineage>
        <taxon>Eukaryota</taxon>
        <taxon>Viridiplantae</taxon>
        <taxon>Streptophyta</taxon>
        <taxon>Embryophyta</taxon>
        <taxon>Tracheophyta</taxon>
        <taxon>Spermatophyta</taxon>
        <taxon>Magnoliopsida</taxon>
        <taxon>eudicotyledons</taxon>
        <taxon>Gunneridae</taxon>
        <taxon>Pentapetalae</taxon>
        <taxon>rosids</taxon>
        <taxon>fabids</taxon>
        <taxon>Malpighiales</taxon>
        <taxon>Euphorbiaceae</taxon>
        <taxon>Crotonoideae</taxon>
        <taxon>Jatropheae</taxon>
        <taxon>Jatropha</taxon>
    </lineage>
</organism>
<dbReference type="InterPro" id="IPR051824">
    <property type="entry name" value="LRR_Rcpt-Like_S/T_Kinase"/>
</dbReference>
<evidence type="ECO:0000313" key="20">
    <source>
        <dbReference type="EMBL" id="KDP21153.1"/>
    </source>
</evidence>
<dbReference type="EMBL" id="KK915662">
    <property type="protein sequence ID" value="KDP21153.1"/>
    <property type="molecule type" value="Genomic_DNA"/>
</dbReference>
<evidence type="ECO:0000256" key="7">
    <source>
        <dbReference type="ARBA" id="ARBA00022692"/>
    </source>
</evidence>
<dbReference type="Gene3D" id="3.80.10.10">
    <property type="entry name" value="Ribonuclease Inhibitor"/>
    <property type="match status" value="1"/>
</dbReference>
<dbReference type="EC" id="2.7.11.1" evidence="2"/>
<evidence type="ECO:0000256" key="16">
    <source>
        <dbReference type="ARBA" id="ARBA00023180"/>
    </source>
</evidence>
<dbReference type="SMART" id="SM00220">
    <property type="entry name" value="S_TKc"/>
    <property type="match status" value="1"/>
</dbReference>